<dbReference type="OrthoDB" id="6512771at2759"/>
<dbReference type="InterPro" id="IPR013083">
    <property type="entry name" value="Znf_RING/FYVE/PHD"/>
</dbReference>
<protein>
    <recommendedName>
        <fullName evidence="4">RING-type domain-containing protein</fullName>
    </recommendedName>
</protein>
<name>A0A9W8K274_9AGAR</name>
<dbReference type="SUPFAM" id="SSF57850">
    <property type="entry name" value="RING/U-box"/>
    <property type="match status" value="1"/>
</dbReference>
<feature type="compositionally biased region" description="Polar residues" evidence="1">
    <location>
        <begin position="39"/>
        <end position="51"/>
    </location>
</feature>
<dbReference type="Proteomes" id="UP001148786">
    <property type="component" value="Unassembled WGS sequence"/>
</dbReference>
<dbReference type="GO" id="GO:0000122">
    <property type="term" value="P:negative regulation of transcription by RNA polymerase II"/>
    <property type="evidence" value="ECO:0007669"/>
    <property type="project" value="TreeGrafter"/>
</dbReference>
<evidence type="ECO:0000313" key="2">
    <source>
        <dbReference type="EMBL" id="KAJ3508832.1"/>
    </source>
</evidence>
<proteinExistence type="predicted"/>
<organism evidence="2 3">
    <name type="scientific">Agrocybe chaxingu</name>
    <dbReference type="NCBI Taxonomy" id="84603"/>
    <lineage>
        <taxon>Eukaryota</taxon>
        <taxon>Fungi</taxon>
        <taxon>Dikarya</taxon>
        <taxon>Basidiomycota</taxon>
        <taxon>Agaricomycotina</taxon>
        <taxon>Agaricomycetes</taxon>
        <taxon>Agaricomycetidae</taxon>
        <taxon>Agaricales</taxon>
        <taxon>Agaricineae</taxon>
        <taxon>Strophariaceae</taxon>
        <taxon>Agrocybe</taxon>
    </lineage>
</organism>
<dbReference type="GO" id="GO:0000977">
    <property type="term" value="F:RNA polymerase II transcription regulatory region sequence-specific DNA binding"/>
    <property type="evidence" value="ECO:0007669"/>
    <property type="project" value="TreeGrafter"/>
</dbReference>
<sequence>MEISSESVPPTTGPRRRPPRTQSGSDAQPRPPRRPREQGPSNVAENSSASAPNDGRAKQRNPRRRKPPTSEKPDAPVPEGNRRRAKFGSGLTTTEGSSNLTDKNPNEPRRKKLLPEGDDLTSTLIRGLSTPPYPDCPICFSSIRPEHAIWSCSPSTPIVTSSEAQVTQYCWTSFHVRCIRSWAEKSVKEVADAWRARGEDKKGDWRCPGCQAKREVVPSGYCPNLLVYQHPILAEVRALALERVVVGTLVLFSVIRDPVLLVKSRLAFPAIARENKFLHSDAASTYEAKASVI</sequence>
<accession>A0A9W8K274</accession>
<keyword evidence="3" id="KW-1185">Reference proteome</keyword>
<evidence type="ECO:0000256" key="1">
    <source>
        <dbReference type="SAM" id="MobiDB-lite"/>
    </source>
</evidence>
<dbReference type="InterPro" id="IPR034078">
    <property type="entry name" value="NFX1_fam"/>
</dbReference>
<dbReference type="PANTHER" id="PTHR12360:SF12">
    <property type="entry name" value="TRANSCRIPTIONAL REPRESSOR NF-X1"/>
    <property type="match status" value="1"/>
</dbReference>
<dbReference type="GO" id="GO:0005634">
    <property type="term" value="C:nucleus"/>
    <property type="evidence" value="ECO:0007669"/>
    <property type="project" value="TreeGrafter"/>
</dbReference>
<dbReference type="EMBL" id="JANKHO010000528">
    <property type="protein sequence ID" value="KAJ3508832.1"/>
    <property type="molecule type" value="Genomic_DNA"/>
</dbReference>
<dbReference type="GO" id="GO:0000981">
    <property type="term" value="F:DNA-binding transcription factor activity, RNA polymerase II-specific"/>
    <property type="evidence" value="ECO:0007669"/>
    <property type="project" value="TreeGrafter"/>
</dbReference>
<dbReference type="PANTHER" id="PTHR12360">
    <property type="entry name" value="NUCLEAR TRANSCRIPTION FACTOR, X-BOX BINDING 1 NFX1"/>
    <property type="match status" value="1"/>
</dbReference>
<evidence type="ECO:0000313" key="3">
    <source>
        <dbReference type="Proteomes" id="UP001148786"/>
    </source>
</evidence>
<evidence type="ECO:0008006" key="4">
    <source>
        <dbReference type="Google" id="ProtNLM"/>
    </source>
</evidence>
<feature type="region of interest" description="Disordered" evidence="1">
    <location>
        <begin position="1"/>
        <end position="126"/>
    </location>
</feature>
<comment type="caution">
    <text evidence="2">The sequence shown here is derived from an EMBL/GenBank/DDBJ whole genome shotgun (WGS) entry which is preliminary data.</text>
</comment>
<feature type="compositionally biased region" description="Polar residues" evidence="1">
    <location>
        <begin position="90"/>
        <end position="103"/>
    </location>
</feature>
<reference evidence="2" key="1">
    <citation type="submission" date="2022-07" db="EMBL/GenBank/DDBJ databases">
        <title>Genome Sequence of Agrocybe chaxingu.</title>
        <authorList>
            <person name="Buettner E."/>
        </authorList>
    </citation>
    <scope>NUCLEOTIDE SEQUENCE</scope>
    <source>
        <strain evidence="2">MP-N11</strain>
    </source>
</reference>
<feature type="compositionally biased region" description="Basic residues" evidence="1">
    <location>
        <begin position="58"/>
        <end position="67"/>
    </location>
</feature>
<dbReference type="AlphaFoldDB" id="A0A9W8K274"/>
<dbReference type="Gene3D" id="3.30.40.10">
    <property type="entry name" value="Zinc/RING finger domain, C3HC4 (zinc finger)"/>
    <property type="match status" value="1"/>
</dbReference>
<gene>
    <name evidence="2" type="ORF">NLJ89_g5540</name>
</gene>